<reference evidence="2 3" key="1">
    <citation type="submission" date="2022-11" db="EMBL/GenBank/DDBJ databases">
        <title>Minimal conservation of predation-associated metabolite biosynthetic gene clusters underscores biosynthetic potential of Myxococcota including descriptions for ten novel species: Archangium lansinium sp. nov., Myxococcus landrumus sp. nov., Nannocystis bai.</title>
        <authorList>
            <person name="Ahearne A."/>
            <person name="Stevens C."/>
            <person name="Dowd S."/>
        </authorList>
    </citation>
    <scope>NUCLEOTIDE SEQUENCE [LARGE SCALE GENOMIC DNA]</scope>
    <source>
        <strain evidence="2 3">RJM3</strain>
    </source>
</reference>
<organism evidence="2 3">
    <name type="scientific">Polyangium mundeleinium</name>
    <dbReference type="NCBI Taxonomy" id="2995306"/>
    <lineage>
        <taxon>Bacteria</taxon>
        <taxon>Pseudomonadati</taxon>
        <taxon>Myxococcota</taxon>
        <taxon>Polyangia</taxon>
        <taxon>Polyangiales</taxon>
        <taxon>Polyangiaceae</taxon>
        <taxon>Polyangium</taxon>
    </lineage>
</organism>
<dbReference type="RefSeq" id="WP_271924462.1">
    <property type="nucleotide sequence ID" value="NZ_JAQNDO010000001.1"/>
</dbReference>
<evidence type="ECO:0000313" key="2">
    <source>
        <dbReference type="EMBL" id="MDC0746192.1"/>
    </source>
</evidence>
<feature type="compositionally biased region" description="Low complexity" evidence="1">
    <location>
        <begin position="413"/>
        <end position="449"/>
    </location>
</feature>
<proteinExistence type="predicted"/>
<feature type="compositionally biased region" description="Acidic residues" evidence="1">
    <location>
        <begin position="49"/>
        <end position="62"/>
    </location>
</feature>
<feature type="compositionally biased region" description="Pro residues" evidence="1">
    <location>
        <begin position="450"/>
        <end position="462"/>
    </location>
</feature>
<feature type="compositionally biased region" description="Low complexity" evidence="1">
    <location>
        <begin position="386"/>
        <end position="401"/>
    </location>
</feature>
<feature type="compositionally biased region" description="Polar residues" evidence="1">
    <location>
        <begin position="66"/>
        <end position="76"/>
    </location>
</feature>
<keyword evidence="3" id="KW-1185">Reference proteome</keyword>
<dbReference type="EMBL" id="JAQNDO010000001">
    <property type="protein sequence ID" value="MDC0746192.1"/>
    <property type="molecule type" value="Genomic_DNA"/>
</dbReference>
<feature type="region of interest" description="Disordered" evidence="1">
    <location>
        <begin position="46"/>
        <end position="81"/>
    </location>
</feature>
<evidence type="ECO:0000256" key="1">
    <source>
        <dbReference type="SAM" id="MobiDB-lite"/>
    </source>
</evidence>
<feature type="compositionally biased region" description="Pro residues" evidence="1">
    <location>
        <begin position="371"/>
        <end position="384"/>
    </location>
</feature>
<sequence>MRQAPLAASRVPDESASRARPSRASLLRFLALFGVAASLSLAGPVAAQSEDDDTGGGDDGSDAPEPTTTRVNTPTGSAPMPADFSGSLQIVRGPATANGGATPGTAPEIFPEASRVFMSVRDTDPVPIETARRGGAWLCSTGQCSTTLGDAGQSRIGDDMLRSIKLQTPTLPLPLTIWGRLDEQGRRTLDFDPVLLGRRDYRHVCAYPPVAPNDKPGPRKVEKAPLCRDDVPVPPLPDSAEVLLGMQWPKQSEMADFRYLAIVDSCGNARVQPFQRTFTVPVFEVASGGCGKADGKVLRIFPSGGWLRVTAFNLDNTAAGTVVNATYRVSVPPLENLVESNPARMLFPDPQLEDLKVDCGPAMRRSSGLPSAPPSSPSAPPPGVMPKRAAAAPLPDAAPKAAPKDDAPEDATPRAPEAADLAPRAAPQPGDKPAVTASAKKPAPKASPVAPKPSPMGPPRPSLPMKATAPAGPGPQPLAHMSLVIAPEPLRQGVCRVRLSGSTKGRLVAPLALYVSLTRTDRTSNGVPIELLNDHKWIVTPNTAEFQLPPLAENFDGDSRLRLAVYSDPLNTDGKVVLVSDATRVAASLRSGGEATPEAARRLIGSATIHSVPLCGESNFETLEAAGSCLRAYLTIPAMLATLQITRAPWLERPLVTRSVLSAVGVALAVDSYDPVRRRAFPIAGQLGGSIQQLGDGRVGLLGYLGVAPTIPVLGDGGNTTSFGFLAGLGLSYITNESGPDEGLKPAAFLSVVVQVGQATPQVSGSSRAVFGTYQGE</sequence>
<comment type="caution">
    <text evidence="2">The sequence shown here is derived from an EMBL/GenBank/DDBJ whole genome shotgun (WGS) entry which is preliminary data.</text>
</comment>
<feature type="region of interest" description="Disordered" evidence="1">
    <location>
        <begin position="360"/>
        <end position="479"/>
    </location>
</feature>
<gene>
    <name evidence="2" type="ORF">POL67_32995</name>
</gene>
<feature type="region of interest" description="Disordered" evidence="1">
    <location>
        <begin position="1"/>
        <end position="21"/>
    </location>
</feature>
<protein>
    <submittedName>
        <fullName evidence="2">Uncharacterized protein</fullName>
    </submittedName>
</protein>
<evidence type="ECO:0000313" key="3">
    <source>
        <dbReference type="Proteomes" id="UP001221411"/>
    </source>
</evidence>
<accession>A0ABT5EWK1</accession>
<name>A0ABT5EWK1_9BACT</name>
<dbReference type="Proteomes" id="UP001221411">
    <property type="component" value="Unassembled WGS sequence"/>
</dbReference>